<evidence type="ECO:0000256" key="2">
    <source>
        <dbReference type="SAM" id="Phobius"/>
    </source>
</evidence>
<proteinExistence type="predicted"/>
<keyword evidence="4" id="KW-1185">Reference proteome</keyword>
<comment type="caution">
    <text evidence="3">The sequence shown here is derived from an EMBL/GenBank/DDBJ whole genome shotgun (WGS) entry which is preliminary data.</text>
</comment>
<feature type="transmembrane region" description="Helical" evidence="2">
    <location>
        <begin position="352"/>
        <end position="376"/>
    </location>
</feature>
<dbReference type="AlphaFoldDB" id="A0A8H5HSZ6"/>
<dbReference type="OrthoDB" id="3052647at2759"/>
<feature type="region of interest" description="Disordered" evidence="1">
    <location>
        <begin position="426"/>
        <end position="449"/>
    </location>
</feature>
<evidence type="ECO:0000313" key="4">
    <source>
        <dbReference type="Proteomes" id="UP000518752"/>
    </source>
</evidence>
<dbReference type="Proteomes" id="UP000518752">
    <property type="component" value="Unassembled WGS sequence"/>
</dbReference>
<dbReference type="EMBL" id="JAACJN010000025">
    <property type="protein sequence ID" value="KAF5388960.1"/>
    <property type="molecule type" value="Genomic_DNA"/>
</dbReference>
<accession>A0A8H5HSZ6</accession>
<feature type="compositionally biased region" description="Polar residues" evidence="1">
    <location>
        <begin position="426"/>
        <end position="436"/>
    </location>
</feature>
<reference evidence="3 4" key="1">
    <citation type="journal article" date="2020" name="ISME J.">
        <title>Uncovering the hidden diversity of litter-decomposition mechanisms in mushroom-forming fungi.</title>
        <authorList>
            <person name="Floudas D."/>
            <person name="Bentzer J."/>
            <person name="Ahren D."/>
            <person name="Johansson T."/>
            <person name="Persson P."/>
            <person name="Tunlid A."/>
        </authorList>
    </citation>
    <scope>NUCLEOTIDE SEQUENCE [LARGE SCALE GENOMIC DNA]</scope>
    <source>
        <strain evidence="3 4">CBS 406.79</strain>
    </source>
</reference>
<keyword evidence="2" id="KW-0812">Transmembrane</keyword>
<keyword evidence="2" id="KW-1133">Transmembrane helix</keyword>
<protein>
    <recommendedName>
        <fullName evidence="5">Transmembrane protein</fullName>
    </recommendedName>
</protein>
<dbReference type="Gene3D" id="2.60.120.260">
    <property type="entry name" value="Galactose-binding domain-like"/>
    <property type="match status" value="1"/>
</dbReference>
<gene>
    <name evidence="3" type="ORF">D9757_005020</name>
</gene>
<organism evidence="3 4">
    <name type="scientific">Collybiopsis confluens</name>
    <dbReference type="NCBI Taxonomy" id="2823264"/>
    <lineage>
        <taxon>Eukaryota</taxon>
        <taxon>Fungi</taxon>
        <taxon>Dikarya</taxon>
        <taxon>Basidiomycota</taxon>
        <taxon>Agaricomycotina</taxon>
        <taxon>Agaricomycetes</taxon>
        <taxon>Agaricomycetidae</taxon>
        <taxon>Agaricales</taxon>
        <taxon>Marasmiineae</taxon>
        <taxon>Omphalotaceae</taxon>
        <taxon>Collybiopsis</taxon>
    </lineage>
</organism>
<sequence>MTVETLRLSLSLDDRVEKEDFFPLPPPAFHFSFTMSTVWFMVDDTDPRLNYTGSWSFISDTNNSSANSFDQSSKNGPAFNSTLHSTKHNVTISFRFNGSSYLGVYGTQAVGLSVDGVLPAINCLLDGVQIWIFSTPLPAKNTNNNILACRADSQIGGSSPGEHELLINVTNFPTSAWSFDYITYESLADPILDGEVLQAGNAELIPATNYSMLSFGPGWSPNPDGTSVTSISGSEATIKFNGTSLSLYGDFLGNVSNTALYQIDAQDSVTVQLSAFEPIGKQLLFTASDLSVGEHTMVVTFNGTETGMPLDISYFYVQSLTAAQQAPVVSPSPIPSSSGAAAAAHSSLNRGVILGAVLGTLLPILVIVSATAVWYWSRAKRRMLQQNMLTPLDVASVDQNFSTAGYSNEKSLSRHKLGIVGVDSSISTDMKNNESSGADHGPRNPPANNAQTLKLEQRLVVMQEQIQRRDQQLDEVSVQQQQIPQRDQQLTEASVQHQRMVTVHTDSGLRLTEEDALGLNQGLPIDVPPGYYESE</sequence>
<evidence type="ECO:0000256" key="1">
    <source>
        <dbReference type="SAM" id="MobiDB-lite"/>
    </source>
</evidence>
<evidence type="ECO:0000313" key="3">
    <source>
        <dbReference type="EMBL" id="KAF5388960.1"/>
    </source>
</evidence>
<name>A0A8H5HSZ6_9AGAR</name>
<keyword evidence="2" id="KW-0472">Membrane</keyword>
<evidence type="ECO:0008006" key="5">
    <source>
        <dbReference type="Google" id="ProtNLM"/>
    </source>
</evidence>